<evidence type="ECO:0000259" key="1">
    <source>
        <dbReference type="Pfam" id="PF00144"/>
    </source>
</evidence>
<dbReference type="Proteomes" id="UP000078148">
    <property type="component" value="Chromosome"/>
</dbReference>
<dbReference type="Pfam" id="PF00144">
    <property type="entry name" value="Beta-lactamase"/>
    <property type="match status" value="1"/>
</dbReference>
<reference evidence="3" key="1">
    <citation type="submission" date="2015-10" db="EMBL/GenBank/DDBJ databases">
        <title>Genome of Paenibacillus bovis sp. nov.</title>
        <authorList>
            <person name="Wu Z."/>
            <person name="Gao C."/>
            <person name="Liu Z."/>
            <person name="Zheng H."/>
        </authorList>
    </citation>
    <scope>NUCLEOTIDE SEQUENCE [LARGE SCALE GENOMIC DNA]</scope>
    <source>
        <strain evidence="3">BD3526</strain>
    </source>
</reference>
<dbReference type="InterPro" id="IPR001466">
    <property type="entry name" value="Beta-lactam-related"/>
</dbReference>
<dbReference type="GO" id="GO:0016787">
    <property type="term" value="F:hydrolase activity"/>
    <property type="evidence" value="ECO:0007669"/>
    <property type="project" value="UniProtKB-KW"/>
</dbReference>
<evidence type="ECO:0000313" key="2">
    <source>
        <dbReference type="EMBL" id="ANF95466.1"/>
    </source>
</evidence>
<dbReference type="EMBL" id="CP013023">
    <property type="protein sequence ID" value="ANF95466.1"/>
    <property type="molecule type" value="Genomic_DNA"/>
</dbReference>
<dbReference type="InterPro" id="IPR050789">
    <property type="entry name" value="Diverse_Enzym_Activities"/>
</dbReference>
<organism evidence="2 3">
    <name type="scientific">Paenibacillus bovis</name>
    <dbReference type="NCBI Taxonomy" id="1616788"/>
    <lineage>
        <taxon>Bacteria</taxon>
        <taxon>Bacillati</taxon>
        <taxon>Bacillota</taxon>
        <taxon>Bacilli</taxon>
        <taxon>Bacillales</taxon>
        <taxon>Paenibacillaceae</taxon>
        <taxon>Paenibacillus</taxon>
    </lineage>
</organism>
<dbReference type="RefSeq" id="WP_060532416.1">
    <property type="nucleotide sequence ID" value="NZ_CP013023.1"/>
</dbReference>
<evidence type="ECO:0000313" key="3">
    <source>
        <dbReference type="Proteomes" id="UP000078148"/>
    </source>
</evidence>
<proteinExistence type="predicted"/>
<keyword evidence="3" id="KW-1185">Reference proteome</keyword>
<dbReference type="PANTHER" id="PTHR43283">
    <property type="entry name" value="BETA-LACTAMASE-RELATED"/>
    <property type="match status" value="1"/>
</dbReference>
<reference evidence="2 3" key="2">
    <citation type="journal article" date="2016" name="Int. J. Syst. Evol. Microbiol.">
        <title>Paenibacillus bovis sp. nov., isolated from raw yak (Bos grunniens) milk.</title>
        <authorList>
            <person name="Gao C."/>
            <person name="Han J."/>
            <person name="Liu Z."/>
            <person name="Xu X."/>
            <person name="Hang F."/>
            <person name="Wu Z."/>
        </authorList>
    </citation>
    <scope>NUCLEOTIDE SEQUENCE [LARGE SCALE GENOMIC DNA]</scope>
    <source>
        <strain evidence="2 3">BD3526</strain>
    </source>
</reference>
<dbReference type="InterPro" id="IPR012338">
    <property type="entry name" value="Beta-lactam/transpept-like"/>
</dbReference>
<accession>A0A172ZCT7</accession>
<protein>
    <submittedName>
        <fullName evidence="2">Serine hydrolase</fullName>
    </submittedName>
</protein>
<dbReference type="SUPFAM" id="SSF56601">
    <property type="entry name" value="beta-lactamase/transpeptidase-like"/>
    <property type="match status" value="1"/>
</dbReference>
<dbReference type="Gene3D" id="3.40.710.10">
    <property type="entry name" value="DD-peptidase/beta-lactamase superfamily"/>
    <property type="match status" value="1"/>
</dbReference>
<gene>
    <name evidence="2" type="ORF">AR543_05195</name>
</gene>
<dbReference type="KEGG" id="pbv:AR543_05195"/>
<dbReference type="STRING" id="1616788.AR543_05195"/>
<sequence>MNEKIPILISSNLLRPALPATMALNPAIDEQQLRKTDQRLEQEYPRINSFLVAQSGQLVYESYYNGNTAGNLADLRSATKSFTSVLVGIARQQGLFQDIDEPIEHYMADQFPAHPSAELCSTTIRHLLTMTAGFEWQTGKKLGEPDIHQFHRTRHWTRAALKRPIMPETRDHFQYRSIDSHLLSVLISRWTGQDAFTYARENLFGPLGIEQAAWSPSPEGDSMGHVGLCLTPRDMLRFGICCLQQGKWQQQIIPADWLEESFTPQSEGYAGYGYYGYGWWTGKQDGLEYACAHGHGGQEIIILPQLDTVVVFTSDSKVRKYKNPRHLLPEMLFPALQEAQQADGT</sequence>
<dbReference type="OrthoDB" id="9773047at2"/>
<feature type="domain" description="Beta-lactamase-related" evidence="1">
    <location>
        <begin position="49"/>
        <end position="318"/>
    </location>
</feature>
<dbReference type="AlphaFoldDB" id="A0A172ZCT7"/>
<keyword evidence="2" id="KW-0378">Hydrolase</keyword>
<name>A0A172ZCT7_9BACL</name>
<dbReference type="PANTHER" id="PTHR43283:SF7">
    <property type="entry name" value="BETA-LACTAMASE-RELATED DOMAIN-CONTAINING PROTEIN"/>
    <property type="match status" value="1"/>
</dbReference>